<feature type="compositionally biased region" description="Low complexity" evidence="1">
    <location>
        <begin position="301"/>
        <end position="322"/>
    </location>
</feature>
<dbReference type="Gene3D" id="3.30.750.140">
    <property type="match status" value="1"/>
</dbReference>
<evidence type="ECO:0000259" key="2">
    <source>
        <dbReference type="Pfam" id="PF02120"/>
    </source>
</evidence>
<dbReference type="InterPro" id="IPR052563">
    <property type="entry name" value="FliK"/>
</dbReference>
<feature type="region of interest" description="Disordered" evidence="1">
    <location>
        <begin position="1"/>
        <end position="28"/>
    </location>
</feature>
<dbReference type="Pfam" id="PF02120">
    <property type="entry name" value="Flg_hook"/>
    <property type="match status" value="1"/>
</dbReference>
<reference evidence="3 4" key="1">
    <citation type="submission" date="2018-07" db="EMBL/GenBank/DDBJ databases">
        <title>Motiliproteus coralliicola sp. nov., a bacterium isolated from Coral.</title>
        <authorList>
            <person name="Wang G."/>
        </authorList>
    </citation>
    <scope>NUCLEOTIDE SEQUENCE [LARGE SCALE GENOMIC DNA]</scope>
    <source>
        <strain evidence="3 4">C34</strain>
    </source>
</reference>
<dbReference type="PANTHER" id="PTHR37533">
    <property type="entry name" value="FLAGELLAR HOOK-LENGTH CONTROL PROTEIN"/>
    <property type="match status" value="1"/>
</dbReference>
<feature type="compositionally biased region" description="Basic and acidic residues" evidence="1">
    <location>
        <begin position="185"/>
        <end position="198"/>
    </location>
</feature>
<proteinExistence type="predicted"/>
<protein>
    <recommendedName>
        <fullName evidence="2">Flagellar hook-length control protein-like C-terminal domain-containing protein</fullName>
    </recommendedName>
</protein>
<feature type="region of interest" description="Disordered" evidence="1">
    <location>
        <begin position="178"/>
        <end position="230"/>
    </location>
</feature>
<feature type="region of interest" description="Disordered" evidence="1">
    <location>
        <begin position="498"/>
        <end position="526"/>
    </location>
</feature>
<dbReference type="AlphaFoldDB" id="A0A369WLB2"/>
<feature type="compositionally biased region" description="Low complexity" evidence="1">
    <location>
        <begin position="246"/>
        <end position="265"/>
    </location>
</feature>
<evidence type="ECO:0000313" key="3">
    <source>
        <dbReference type="EMBL" id="RDE22417.1"/>
    </source>
</evidence>
<name>A0A369WLB2_9GAMM</name>
<sequence length="553" mass="57642">MSSMPMIAPGPISAGASGSVNSADPQQAGAQDAFEQLFIQLMQQIQAALEQGPVEPGVEGAALPQDGEALPPELLAELEAFAAQLSEPVDPAQLQQALEQLQTDAVPVDQSRQLLQAAMLLQDARRQSGEEVEPLPELLQQMRQLDPVDPDRQGADRNGQADVARSIDELLQLAHRLRNQGDSGADAKRETAAGDPVEKPAQIVSEQPAEKVETSEPVLAESSSAGDKAGATLGEAVSAIASDKSTAPTAADEAPVAVAAGSSQVVKEAVPVAAAASETATRAVSQGAGVEPVRGGPVESTRAAEAANQAATVRAEQGSPDGRSGRGDSSGEGQREGARDQGLARWSDLRDSVVAQGQKLVQAENAFKNMMASQSTVVRQGDSVSLAQASSNASLTQLQQAYQGNSQSGIVLGLGERFGGERWNAAASQRIVWMAGQNVGHAELRLDPPELGSLNVRLNLQGEQASLSFTSPHAHVRDALEQQMPRLREMLAESGIELTDSNVSDQPQAGASGEQEYRGDGDAPDAADLELASIADEQLSGARMSLSLVDYYA</sequence>
<dbReference type="InterPro" id="IPR021136">
    <property type="entry name" value="Flagellar_hook_control-like_C"/>
</dbReference>
<dbReference type="PANTHER" id="PTHR37533:SF2">
    <property type="entry name" value="FLAGELLAR HOOK-LENGTH CONTROL PROTEIN"/>
    <property type="match status" value="1"/>
</dbReference>
<dbReference type="RefSeq" id="WP_114695042.1">
    <property type="nucleotide sequence ID" value="NZ_QQOH01000002.1"/>
</dbReference>
<dbReference type="EMBL" id="QQOH01000002">
    <property type="protein sequence ID" value="RDE22417.1"/>
    <property type="molecule type" value="Genomic_DNA"/>
</dbReference>
<feature type="compositionally biased region" description="Polar residues" evidence="1">
    <location>
        <begin position="16"/>
        <end position="28"/>
    </location>
</feature>
<feature type="region of interest" description="Disordered" evidence="1">
    <location>
        <begin position="242"/>
        <end position="265"/>
    </location>
</feature>
<evidence type="ECO:0000313" key="4">
    <source>
        <dbReference type="Proteomes" id="UP000253769"/>
    </source>
</evidence>
<dbReference type="Proteomes" id="UP000253769">
    <property type="component" value="Unassembled WGS sequence"/>
</dbReference>
<gene>
    <name evidence="3" type="ORF">DV711_07370</name>
</gene>
<accession>A0A369WLB2</accession>
<feature type="domain" description="Flagellar hook-length control protein-like C-terminal" evidence="2">
    <location>
        <begin position="429"/>
        <end position="509"/>
    </location>
</feature>
<dbReference type="OrthoDB" id="1792985at2"/>
<dbReference type="InterPro" id="IPR038610">
    <property type="entry name" value="FliK-like_C_sf"/>
</dbReference>
<feature type="region of interest" description="Disordered" evidence="1">
    <location>
        <begin position="279"/>
        <end position="344"/>
    </location>
</feature>
<keyword evidence="4" id="KW-1185">Reference proteome</keyword>
<comment type="caution">
    <text evidence="3">The sequence shown here is derived from an EMBL/GenBank/DDBJ whole genome shotgun (WGS) entry which is preliminary data.</text>
</comment>
<evidence type="ECO:0000256" key="1">
    <source>
        <dbReference type="SAM" id="MobiDB-lite"/>
    </source>
</evidence>
<feature type="compositionally biased region" description="Polar residues" evidence="1">
    <location>
        <begin position="499"/>
        <end position="509"/>
    </location>
</feature>
<organism evidence="3 4">
    <name type="scientific">Motiliproteus coralliicola</name>
    <dbReference type="NCBI Taxonomy" id="2283196"/>
    <lineage>
        <taxon>Bacteria</taxon>
        <taxon>Pseudomonadati</taxon>
        <taxon>Pseudomonadota</taxon>
        <taxon>Gammaproteobacteria</taxon>
        <taxon>Oceanospirillales</taxon>
        <taxon>Oceanospirillaceae</taxon>
        <taxon>Motiliproteus</taxon>
    </lineage>
</organism>
<dbReference type="CDD" id="cd17470">
    <property type="entry name" value="T3SS_Flik_C"/>
    <property type="match status" value="1"/>
</dbReference>